<protein>
    <submittedName>
        <fullName evidence="1">Gp44</fullName>
    </submittedName>
</protein>
<keyword evidence="2" id="KW-1185">Reference proteome</keyword>
<gene>
    <name evidence="1" type="ORF">BPSphi6442_0046</name>
</gene>
<name>A4JX39_9CAUD</name>
<proteinExistence type="predicted"/>
<evidence type="ECO:0000313" key="2">
    <source>
        <dbReference type="Proteomes" id="UP000002289"/>
    </source>
</evidence>
<dbReference type="KEGG" id="vg:4960591"/>
<dbReference type="GeneID" id="4960591"/>
<accession>A4JX39</accession>
<organism evidence="1 2">
    <name type="scientific">Burkholderia phage phi644-2</name>
    <dbReference type="NCBI Taxonomy" id="2881400"/>
    <lineage>
        <taxon>Viruses</taxon>
        <taxon>Duplodnaviria</taxon>
        <taxon>Heunggongvirae</taxon>
        <taxon>Uroviricota</taxon>
        <taxon>Caudoviricetes</taxon>
        <taxon>Stanholtvirus</taxon>
        <taxon>Stanholtvirus sv6442</taxon>
    </lineage>
</organism>
<evidence type="ECO:0000313" key="1">
    <source>
        <dbReference type="EMBL" id="ABO60824.1"/>
    </source>
</evidence>
<dbReference type="RefSeq" id="YP_001111123.1">
    <property type="nucleotide sequence ID" value="NC_009235.2"/>
</dbReference>
<reference evidence="1" key="1">
    <citation type="submission" date="2007-06" db="EMBL/GenBank/DDBJ databases">
        <authorList>
            <person name="DeShazer D."/>
            <person name="Ronning C.M."/>
            <person name="Brinkac L."/>
            <person name="Nierman W.C."/>
        </authorList>
    </citation>
    <scope>NUCLEOTIDE SEQUENCE</scope>
</reference>
<dbReference type="Proteomes" id="UP000002289">
    <property type="component" value="Segment"/>
</dbReference>
<dbReference type="EMBL" id="CP000625">
    <property type="protein sequence ID" value="ABO60824.1"/>
    <property type="molecule type" value="Genomic_DNA"/>
</dbReference>
<sequence length="89" mass="9844">MWCSPRPMCFIARVTSTTSQRISRAKAPVTKCFTSAASAKIFGALSDQIACNFAQQVLDKRAARQTAQFEEVLCGLAHDRLLDLEPDRP</sequence>